<sequence>MGRHAAQQRGRKEQRNGGGVVAVLAALLLAVLLAALDQTIVAAALPAVVGDLGGLNHLSWLITAYLLAVTASTPLWGRLGDRYGRRNLFLACILIFLAGSALCGAAQSMPQLIGFRALQGIGGGGLMTLVMAMIGDVVPPRERGRYQGLFGASFGTASVAGPLLGGLFVDHLSWRWVFYINLPLGLVAFTAVLLALPAAAGGRKRRRIDYAGILLPAGAAVCLTLVLAWGGSLHPWASPTVLGLTGAAAVLAVLWFAGARRAAEPVMPPELFARRTVAAGMAVLACAGFAMMGAMAYLPLFLQVVHGYSPTASGLHLLPAVLGMLAASAASGRLVARTGRYKAVPAAGMAAAAVAIGLLATLGPQTPMALISLYLLLLGCGLGAAMQVALTAVQNAVDYTDLGAATSAGTFFRSVGGSFATAVFGSVLAGRLAADLRERAAGADLPRGVPVERLETDPSALDALPPGAQADLLDAYAGAIGTAFLYAVPVAAAAVVFALFLKAVPLRGTIGTPDLDEVFAPVVSGREPLERIEAAAYRAAGAQGPRRMYEGLAAAAGVELSPAACWTATHIAATGAIPGADLARLCHRPEAGLVPVHEELYRADLLAESGDGAWRLNGTGRAVAGRLLDAQERALREALADLSVEGRPELARVLREVARDSLGDEGDADLAAEGPRLRRV</sequence>
<dbReference type="NCBIfam" id="TIGR00711">
    <property type="entry name" value="efflux_EmrB"/>
    <property type="match status" value="1"/>
</dbReference>
<feature type="domain" description="Major facilitator superfamily (MFS) profile" evidence="8">
    <location>
        <begin position="23"/>
        <end position="506"/>
    </location>
</feature>
<feature type="transmembrane region" description="Helical" evidence="7">
    <location>
        <begin position="368"/>
        <end position="390"/>
    </location>
</feature>
<evidence type="ECO:0000256" key="4">
    <source>
        <dbReference type="ARBA" id="ARBA00022692"/>
    </source>
</evidence>
<evidence type="ECO:0000256" key="1">
    <source>
        <dbReference type="ARBA" id="ARBA00004651"/>
    </source>
</evidence>
<dbReference type="Pfam" id="PF07690">
    <property type="entry name" value="MFS_1"/>
    <property type="match status" value="1"/>
</dbReference>
<feature type="transmembrane region" description="Helical" evidence="7">
    <location>
        <begin position="411"/>
        <end position="429"/>
    </location>
</feature>
<reference evidence="10" key="1">
    <citation type="submission" date="2023-07" db="EMBL/GenBank/DDBJ databases">
        <title>30 novel species of actinomycetes from the DSMZ collection.</title>
        <authorList>
            <person name="Nouioui I."/>
        </authorList>
    </citation>
    <scope>NUCLEOTIDE SEQUENCE [LARGE SCALE GENOMIC DNA]</scope>
    <source>
        <strain evidence="10">DSM 45055</strain>
    </source>
</reference>
<keyword evidence="5 7" id="KW-1133">Transmembrane helix</keyword>
<dbReference type="EMBL" id="JAVREK010000022">
    <property type="protein sequence ID" value="MDT0304158.1"/>
    <property type="molecule type" value="Genomic_DNA"/>
</dbReference>
<keyword evidence="4 7" id="KW-0812">Transmembrane</keyword>
<evidence type="ECO:0000256" key="7">
    <source>
        <dbReference type="SAM" id="Phobius"/>
    </source>
</evidence>
<gene>
    <name evidence="9" type="ORF">RM446_18735</name>
</gene>
<dbReference type="InterPro" id="IPR004638">
    <property type="entry name" value="EmrB-like"/>
</dbReference>
<dbReference type="PANTHER" id="PTHR23501">
    <property type="entry name" value="MAJOR FACILITATOR SUPERFAMILY"/>
    <property type="match status" value="1"/>
</dbReference>
<comment type="caution">
    <text evidence="9">The sequence shown here is derived from an EMBL/GenBank/DDBJ whole genome shotgun (WGS) entry which is preliminary data.</text>
</comment>
<feature type="transmembrane region" description="Helical" evidence="7">
    <location>
        <begin position="236"/>
        <end position="257"/>
    </location>
</feature>
<keyword evidence="2" id="KW-0813">Transport</keyword>
<dbReference type="Proteomes" id="UP001183226">
    <property type="component" value="Unassembled WGS sequence"/>
</dbReference>
<dbReference type="PRINTS" id="PR01036">
    <property type="entry name" value="TCRTETB"/>
</dbReference>
<keyword evidence="10" id="KW-1185">Reference proteome</keyword>
<dbReference type="CDD" id="cd17502">
    <property type="entry name" value="MFS_Azr1_MDR_like"/>
    <property type="match status" value="1"/>
</dbReference>
<feature type="transmembrane region" description="Helical" evidence="7">
    <location>
        <begin position="146"/>
        <end position="164"/>
    </location>
</feature>
<keyword evidence="6 7" id="KW-0472">Membrane</keyword>
<dbReference type="Gene3D" id="1.20.1250.20">
    <property type="entry name" value="MFS general substrate transporter like domains"/>
    <property type="match status" value="1"/>
</dbReference>
<feature type="transmembrane region" description="Helical" evidence="7">
    <location>
        <begin position="343"/>
        <end position="362"/>
    </location>
</feature>
<dbReference type="Gene3D" id="1.10.10.10">
    <property type="entry name" value="Winged helix-like DNA-binding domain superfamily/Winged helix DNA-binding domain"/>
    <property type="match status" value="1"/>
</dbReference>
<dbReference type="InterPro" id="IPR020846">
    <property type="entry name" value="MFS_dom"/>
</dbReference>
<evidence type="ECO:0000259" key="8">
    <source>
        <dbReference type="PROSITE" id="PS50850"/>
    </source>
</evidence>
<protein>
    <submittedName>
        <fullName evidence="9">MDR family MFS transporter</fullName>
    </submittedName>
</protein>
<feature type="transmembrane region" description="Helical" evidence="7">
    <location>
        <begin position="176"/>
        <end position="196"/>
    </location>
</feature>
<evidence type="ECO:0000256" key="2">
    <source>
        <dbReference type="ARBA" id="ARBA00022448"/>
    </source>
</evidence>
<feature type="transmembrane region" description="Helical" evidence="7">
    <location>
        <begin position="88"/>
        <end position="107"/>
    </location>
</feature>
<evidence type="ECO:0000313" key="9">
    <source>
        <dbReference type="EMBL" id="MDT0304158.1"/>
    </source>
</evidence>
<dbReference type="PROSITE" id="PS50850">
    <property type="entry name" value="MFS"/>
    <property type="match status" value="1"/>
</dbReference>
<dbReference type="RefSeq" id="WP_311546652.1">
    <property type="nucleotide sequence ID" value="NZ_JAVREK010000022.1"/>
</dbReference>
<feature type="transmembrane region" description="Helical" evidence="7">
    <location>
        <begin position="277"/>
        <end position="297"/>
    </location>
</feature>
<dbReference type="InterPro" id="IPR011701">
    <property type="entry name" value="MFS"/>
</dbReference>
<dbReference type="InterPro" id="IPR036259">
    <property type="entry name" value="MFS_trans_sf"/>
</dbReference>
<keyword evidence="3" id="KW-1003">Cell membrane</keyword>
<feature type="transmembrane region" description="Helical" evidence="7">
    <location>
        <begin position="20"/>
        <end position="45"/>
    </location>
</feature>
<dbReference type="Gene3D" id="1.20.1720.10">
    <property type="entry name" value="Multidrug resistance protein D"/>
    <property type="match status" value="1"/>
</dbReference>
<feature type="transmembrane region" description="Helical" evidence="7">
    <location>
        <begin position="475"/>
        <end position="501"/>
    </location>
</feature>
<dbReference type="SUPFAM" id="SSF103473">
    <property type="entry name" value="MFS general substrate transporter"/>
    <property type="match status" value="1"/>
</dbReference>
<evidence type="ECO:0000313" key="10">
    <source>
        <dbReference type="Proteomes" id="UP001183226"/>
    </source>
</evidence>
<feature type="transmembrane region" description="Helical" evidence="7">
    <location>
        <begin position="208"/>
        <end position="230"/>
    </location>
</feature>
<evidence type="ECO:0000256" key="3">
    <source>
        <dbReference type="ARBA" id="ARBA00022475"/>
    </source>
</evidence>
<name>A0ABU2KY40_9ACTN</name>
<evidence type="ECO:0000256" key="5">
    <source>
        <dbReference type="ARBA" id="ARBA00022989"/>
    </source>
</evidence>
<feature type="transmembrane region" description="Helical" evidence="7">
    <location>
        <begin position="317"/>
        <end position="336"/>
    </location>
</feature>
<accession>A0ABU2KY40</accession>
<comment type="subcellular location">
    <subcellularLocation>
        <location evidence="1">Cell membrane</location>
        <topology evidence="1">Multi-pass membrane protein</topology>
    </subcellularLocation>
</comment>
<dbReference type="InterPro" id="IPR036388">
    <property type="entry name" value="WH-like_DNA-bd_sf"/>
</dbReference>
<proteinExistence type="predicted"/>
<evidence type="ECO:0000256" key="6">
    <source>
        <dbReference type="ARBA" id="ARBA00023136"/>
    </source>
</evidence>
<organism evidence="9 10">
    <name type="scientific">Streptomonospora wellingtoniae</name>
    <dbReference type="NCBI Taxonomy" id="3075544"/>
    <lineage>
        <taxon>Bacteria</taxon>
        <taxon>Bacillati</taxon>
        <taxon>Actinomycetota</taxon>
        <taxon>Actinomycetes</taxon>
        <taxon>Streptosporangiales</taxon>
        <taxon>Nocardiopsidaceae</taxon>
        <taxon>Streptomonospora</taxon>
    </lineage>
</organism>
<feature type="transmembrane region" description="Helical" evidence="7">
    <location>
        <begin position="113"/>
        <end position="134"/>
    </location>
</feature>
<feature type="transmembrane region" description="Helical" evidence="7">
    <location>
        <begin position="57"/>
        <end position="76"/>
    </location>
</feature>
<dbReference type="PANTHER" id="PTHR23501:SF197">
    <property type="entry name" value="COMD"/>
    <property type="match status" value="1"/>
</dbReference>